<sequence length="149" mass="17085">MEYYEYNLKYFIQQKNTTFNSYPTAVTPFSYNITINHIEYFIASEIFIELIHGLGYLHSQRILHRDLKESNILIDEKGTNGVFCKICDFGLAANFEGSSLVDRPMGTGNYMAHEAYQVAGNMNNLSLLLWALLTTCVHLPGTQDQPRYN</sequence>
<reference evidence="7" key="1">
    <citation type="submission" date="2020-11" db="EMBL/GenBank/DDBJ databases">
        <authorList>
            <person name="Tran Van P."/>
        </authorList>
    </citation>
    <scope>NUCLEOTIDE SEQUENCE</scope>
</reference>
<dbReference type="Proteomes" id="UP000728032">
    <property type="component" value="Unassembled WGS sequence"/>
</dbReference>
<dbReference type="GO" id="GO:0004672">
    <property type="term" value="F:protein kinase activity"/>
    <property type="evidence" value="ECO:0007669"/>
    <property type="project" value="InterPro"/>
</dbReference>
<dbReference type="PANTHER" id="PTHR11042">
    <property type="entry name" value="EUKARYOTIC TRANSLATION INITIATION FACTOR 2-ALPHA KINASE EIF2-ALPHA KINASE -RELATED"/>
    <property type="match status" value="1"/>
</dbReference>
<evidence type="ECO:0000313" key="8">
    <source>
        <dbReference type="Proteomes" id="UP000728032"/>
    </source>
</evidence>
<evidence type="ECO:0000256" key="4">
    <source>
        <dbReference type="ARBA" id="ARBA00022840"/>
    </source>
</evidence>
<evidence type="ECO:0000256" key="1">
    <source>
        <dbReference type="ARBA" id="ARBA00022679"/>
    </source>
</evidence>
<dbReference type="AlphaFoldDB" id="A0A7R9QQ85"/>
<keyword evidence="4" id="KW-0067">ATP-binding</keyword>
<evidence type="ECO:0000259" key="6">
    <source>
        <dbReference type="PROSITE" id="PS50011"/>
    </source>
</evidence>
<dbReference type="PROSITE" id="PS00108">
    <property type="entry name" value="PROTEIN_KINASE_ST"/>
    <property type="match status" value="1"/>
</dbReference>
<evidence type="ECO:0000256" key="5">
    <source>
        <dbReference type="ARBA" id="ARBA00037982"/>
    </source>
</evidence>
<dbReference type="GO" id="GO:0005524">
    <property type="term" value="F:ATP binding"/>
    <property type="evidence" value="ECO:0007669"/>
    <property type="project" value="UniProtKB-KW"/>
</dbReference>
<protein>
    <recommendedName>
        <fullName evidence="6">Protein kinase domain-containing protein</fullName>
    </recommendedName>
</protein>
<organism evidence="7">
    <name type="scientific">Oppiella nova</name>
    <dbReference type="NCBI Taxonomy" id="334625"/>
    <lineage>
        <taxon>Eukaryota</taxon>
        <taxon>Metazoa</taxon>
        <taxon>Ecdysozoa</taxon>
        <taxon>Arthropoda</taxon>
        <taxon>Chelicerata</taxon>
        <taxon>Arachnida</taxon>
        <taxon>Acari</taxon>
        <taxon>Acariformes</taxon>
        <taxon>Sarcoptiformes</taxon>
        <taxon>Oribatida</taxon>
        <taxon>Brachypylina</taxon>
        <taxon>Oppioidea</taxon>
        <taxon>Oppiidae</taxon>
        <taxon>Oppiella</taxon>
    </lineage>
</organism>
<gene>
    <name evidence="7" type="ORF">ONB1V03_LOCUS10927</name>
</gene>
<dbReference type="GO" id="GO:0005634">
    <property type="term" value="C:nucleus"/>
    <property type="evidence" value="ECO:0007669"/>
    <property type="project" value="TreeGrafter"/>
</dbReference>
<keyword evidence="1" id="KW-0808">Transferase</keyword>
<dbReference type="InterPro" id="IPR011009">
    <property type="entry name" value="Kinase-like_dom_sf"/>
</dbReference>
<dbReference type="Gene3D" id="1.10.510.10">
    <property type="entry name" value="Transferase(Phosphotransferase) domain 1"/>
    <property type="match status" value="1"/>
</dbReference>
<evidence type="ECO:0000313" key="7">
    <source>
        <dbReference type="EMBL" id="CAD7654280.1"/>
    </source>
</evidence>
<dbReference type="GO" id="GO:0005737">
    <property type="term" value="C:cytoplasm"/>
    <property type="evidence" value="ECO:0007669"/>
    <property type="project" value="TreeGrafter"/>
</dbReference>
<name>A0A7R9QQ85_9ACAR</name>
<evidence type="ECO:0000256" key="3">
    <source>
        <dbReference type="ARBA" id="ARBA00022777"/>
    </source>
</evidence>
<dbReference type="SUPFAM" id="SSF56112">
    <property type="entry name" value="Protein kinase-like (PK-like)"/>
    <property type="match status" value="1"/>
</dbReference>
<dbReference type="EMBL" id="OC922583">
    <property type="protein sequence ID" value="CAD7654280.1"/>
    <property type="molecule type" value="Genomic_DNA"/>
</dbReference>
<feature type="domain" description="Protein kinase" evidence="6">
    <location>
        <begin position="1"/>
        <end position="149"/>
    </location>
</feature>
<comment type="similarity">
    <text evidence="5">Belongs to the protein kinase superfamily. Ser/Thr protein kinase family. GCN2 subfamily.</text>
</comment>
<accession>A0A7R9QQ85</accession>
<dbReference type="InterPro" id="IPR050339">
    <property type="entry name" value="CC_SR_Kinase"/>
</dbReference>
<proteinExistence type="inferred from homology"/>
<dbReference type="InterPro" id="IPR008271">
    <property type="entry name" value="Ser/Thr_kinase_AS"/>
</dbReference>
<dbReference type="EMBL" id="CAJPVJ010007758">
    <property type="protein sequence ID" value="CAG2171467.1"/>
    <property type="molecule type" value="Genomic_DNA"/>
</dbReference>
<dbReference type="Pfam" id="PF00069">
    <property type="entry name" value="Pkinase"/>
    <property type="match status" value="1"/>
</dbReference>
<dbReference type="PROSITE" id="PS50011">
    <property type="entry name" value="PROTEIN_KINASE_DOM"/>
    <property type="match status" value="1"/>
</dbReference>
<dbReference type="InterPro" id="IPR000719">
    <property type="entry name" value="Prot_kinase_dom"/>
</dbReference>
<keyword evidence="2" id="KW-0547">Nucleotide-binding</keyword>
<keyword evidence="8" id="KW-1185">Reference proteome</keyword>
<evidence type="ECO:0000256" key="2">
    <source>
        <dbReference type="ARBA" id="ARBA00022741"/>
    </source>
</evidence>
<keyword evidence="3" id="KW-0418">Kinase</keyword>
<dbReference type="OrthoDB" id="248923at2759"/>